<dbReference type="SUPFAM" id="SSF47384">
    <property type="entry name" value="Homodimeric domain of signal transducing histidine kinase"/>
    <property type="match status" value="1"/>
</dbReference>
<evidence type="ECO:0000256" key="4">
    <source>
        <dbReference type="ARBA" id="ARBA00022679"/>
    </source>
</evidence>
<dbReference type="EC" id="2.7.13.3" evidence="2"/>
<dbReference type="SMART" id="SM00388">
    <property type="entry name" value="HisKA"/>
    <property type="match status" value="1"/>
</dbReference>
<dbReference type="CDD" id="cd00082">
    <property type="entry name" value="HisKA"/>
    <property type="match status" value="1"/>
</dbReference>
<dbReference type="InterPro" id="IPR000700">
    <property type="entry name" value="PAS-assoc_C"/>
</dbReference>
<keyword evidence="10" id="KW-0175">Coiled coil</keyword>
<dbReference type="PROSITE" id="PS50110">
    <property type="entry name" value="RESPONSE_REGULATORY"/>
    <property type="match status" value="2"/>
</dbReference>
<dbReference type="Pfam" id="PF02518">
    <property type="entry name" value="HATPase_c"/>
    <property type="match status" value="1"/>
</dbReference>
<evidence type="ECO:0000259" key="11">
    <source>
        <dbReference type="PROSITE" id="PS50109"/>
    </source>
</evidence>
<evidence type="ECO:0000256" key="5">
    <source>
        <dbReference type="ARBA" id="ARBA00022741"/>
    </source>
</evidence>
<dbReference type="Gene3D" id="3.30.450.20">
    <property type="entry name" value="PAS domain"/>
    <property type="match status" value="2"/>
</dbReference>
<dbReference type="SMART" id="SM00448">
    <property type="entry name" value="REC"/>
    <property type="match status" value="2"/>
</dbReference>
<dbReference type="HOGENOM" id="CLU_000445_114_51_5"/>
<dbReference type="OrthoDB" id="7284568at2"/>
<evidence type="ECO:0000259" key="14">
    <source>
        <dbReference type="PROSITE" id="PS50113"/>
    </source>
</evidence>
<feature type="domain" description="Response regulatory" evidence="12">
    <location>
        <begin position="14"/>
        <end position="130"/>
    </location>
</feature>
<dbReference type="InterPro" id="IPR013656">
    <property type="entry name" value="PAS_4"/>
</dbReference>
<dbReference type="Pfam" id="PF00072">
    <property type="entry name" value="Response_reg"/>
    <property type="match status" value="2"/>
</dbReference>
<dbReference type="PROSITE" id="PS50112">
    <property type="entry name" value="PAS"/>
    <property type="match status" value="2"/>
</dbReference>
<feature type="domain" description="Response regulatory" evidence="12">
    <location>
        <begin position="689"/>
        <end position="801"/>
    </location>
</feature>
<evidence type="ECO:0000256" key="10">
    <source>
        <dbReference type="SAM" id="Coils"/>
    </source>
</evidence>
<dbReference type="PANTHER" id="PTHR43065">
    <property type="entry name" value="SENSOR HISTIDINE KINASE"/>
    <property type="match status" value="1"/>
</dbReference>
<dbReference type="PROSITE" id="PS50109">
    <property type="entry name" value="HIS_KIN"/>
    <property type="match status" value="1"/>
</dbReference>
<feature type="domain" description="Histidine kinase" evidence="11">
    <location>
        <begin position="442"/>
        <end position="667"/>
    </location>
</feature>
<dbReference type="InterPro" id="IPR035965">
    <property type="entry name" value="PAS-like_dom_sf"/>
</dbReference>
<dbReference type="SUPFAM" id="SSF52172">
    <property type="entry name" value="CheY-like"/>
    <property type="match status" value="2"/>
</dbReference>
<dbReference type="KEGG" id="pzu:PHZ_c2259"/>
<dbReference type="InterPro" id="IPR000014">
    <property type="entry name" value="PAS"/>
</dbReference>
<evidence type="ECO:0000256" key="3">
    <source>
        <dbReference type="ARBA" id="ARBA00022553"/>
    </source>
</evidence>
<reference evidence="15 16" key="1">
    <citation type="journal article" date="2008" name="BMC Genomics">
        <title>Complete genome of Phenylobacterium zucineum - a novel facultative intracellular bacterium isolated from human erythroleukemia cell line K562.</title>
        <authorList>
            <person name="Luo Y."/>
            <person name="Xu X."/>
            <person name="Ding Z."/>
            <person name="Liu Z."/>
            <person name="Zhang B."/>
            <person name="Yan Z."/>
            <person name="Sun J."/>
            <person name="Hu S."/>
            <person name="Hu X."/>
        </authorList>
    </citation>
    <scope>NUCLEOTIDE SEQUENCE [LARGE SCALE GENOMIC DNA]</scope>
    <source>
        <strain evidence="15 16">HLK1</strain>
    </source>
</reference>
<accession>B4RF99</accession>
<dbReference type="EMBL" id="CP000747">
    <property type="protein sequence ID" value="ACG78669.1"/>
    <property type="molecule type" value="Genomic_DNA"/>
</dbReference>
<evidence type="ECO:0000313" key="16">
    <source>
        <dbReference type="Proteomes" id="UP000001868"/>
    </source>
</evidence>
<evidence type="ECO:0000256" key="2">
    <source>
        <dbReference type="ARBA" id="ARBA00012438"/>
    </source>
</evidence>
<sequence length="814" mass="89521">MPDAVGRGRAPEVSVLLLEDSEIDAELLAAHLEKAGIEFTLLRATNRREFVHALEEERCDIILADYSLPDFDGLSALNIARALQPDIPFIFVSGVVGEEFATNALKRGATDYVLKRNLTRLATAVERALEQAHEREERRRAEEALSRSQMRARLAIEGARLGLWDLDPRNGRLECDARTRDFLGLPADAEITYKRFLRLVHPDDRATLEAEIAGAIAGGDEQDRALVTEFRTGPEAAVERWLALRAQALFTDETCTRFVGVLRDITEERRARQELKGFAEKLEQEVAERTAERDRIWRLSRDLFAVATFDGRLRRVNPAWESVLGYDAGALVDSDFHLLIHKEDLAEVEGVIRTLASGQVAPRFEDRLRHADGSWRWISWTAVPEGDAFYAVGRDITEEKAAAEALAERNEQLAAQMAERERVEKELRQMQRLEAVGQLTSGVAHDFNNLLTVILGNIRFIERTLQREGLDGGVVDRLGHMRNAAERGAKLTGQMLAFSRRQKLEPKPVDLNDTVESMRELLQSTLGGTVRLETVLKTDLWSALVDPTQIELIILNLAINARDAMEVGGSLTVETANVMIKGEPGRPEEPGPGEYVMLAVSDTGHGMSEEVLAKAFEPFFTTKAVGRGSGLGLAQVYGFAKQSGGGVAIRTREGEGTTVSVYLPRAAEAPARLPARREVEAPAAPAGATVLLVDDDSAVREVTASLLREFGYGVIEAGSGNAALDALRGAARIDLLLADYAMPGMNGVETVREAQRLRPGLPSLFITGFADLAALREVGEERIIQKPFRDDELGRKVAAILGGERGANVVSLRR</sequence>
<dbReference type="RefSeq" id="WP_012522810.1">
    <property type="nucleotide sequence ID" value="NC_011144.1"/>
</dbReference>
<dbReference type="SMART" id="SM00387">
    <property type="entry name" value="HATPase_c"/>
    <property type="match status" value="1"/>
</dbReference>
<dbReference type="eggNOG" id="COG2202">
    <property type="taxonomic scope" value="Bacteria"/>
</dbReference>
<evidence type="ECO:0000256" key="9">
    <source>
        <dbReference type="PROSITE-ProRule" id="PRU00169"/>
    </source>
</evidence>
<keyword evidence="4" id="KW-0808">Transferase</keyword>
<keyword evidence="16" id="KW-1185">Reference proteome</keyword>
<keyword evidence="3 9" id="KW-0597">Phosphoprotein</keyword>
<dbReference type="NCBIfam" id="TIGR00229">
    <property type="entry name" value="sensory_box"/>
    <property type="match status" value="1"/>
</dbReference>
<proteinExistence type="predicted"/>
<gene>
    <name evidence="15" type="ordered locus">PHZ_c2259</name>
</gene>
<evidence type="ECO:0000256" key="1">
    <source>
        <dbReference type="ARBA" id="ARBA00000085"/>
    </source>
</evidence>
<dbReference type="InterPro" id="IPR004358">
    <property type="entry name" value="Sig_transdc_His_kin-like_C"/>
</dbReference>
<feature type="coiled-coil region" evidence="10">
    <location>
        <begin position="396"/>
        <end position="433"/>
    </location>
</feature>
<evidence type="ECO:0000259" key="12">
    <source>
        <dbReference type="PROSITE" id="PS50110"/>
    </source>
</evidence>
<dbReference type="Pfam" id="PF00512">
    <property type="entry name" value="HisKA"/>
    <property type="match status" value="1"/>
</dbReference>
<dbReference type="AlphaFoldDB" id="B4RF99"/>
<dbReference type="GO" id="GO:0000155">
    <property type="term" value="F:phosphorelay sensor kinase activity"/>
    <property type="evidence" value="ECO:0007669"/>
    <property type="project" value="InterPro"/>
</dbReference>
<dbReference type="SUPFAM" id="SSF55874">
    <property type="entry name" value="ATPase domain of HSP90 chaperone/DNA topoisomerase II/histidine kinase"/>
    <property type="match status" value="1"/>
</dbReference>
<evidence type="ECO:0000256" key="7">
    <source>
        <dbReference type="ARBA" id="ARBA00022840"/>
    </source>
</evidence>
<feature type="domain" description="PAS" evidence="13">
    <location>
        <begin position="310"/>
        <end position="359"/>
    </location>
</feature>
<dbReference type="InterPro" id="IPR011006">
    <property type="entry name" value="CheY-like_superfamily"/>
</dbReference>
<dbReference type="GO" id="GO:0005524">
    <property type="term" value="F:ATP binding"/>
    <property type="evidence" value="ECO:0007669"/>
    <property type="project" value="UniProtKB-KW"/>
</dbReference>
<keyword evidence="8" id="KW-0902">Two-component regulatory system</keyword>
<dbReference type="InterPro" id="IPR003594">
    <property type="entry name" value="HATPase_dom"/>
</dbReference>
<feature type="modified residue" description="4-aspartylphosphate" evidence="9">
    <location>
        <position position="65"/>
    </location>
</feature>
<dbReference type="SMART" id="SM00086">
    <property type="entry name" value="PAC"/>
    <property type="match status" value="2"/>
</dbReference>
<organism evidence="15 16">
    <name type="scientific">Phenylobacterium zucineum (strain HLK1)</name>
    <dbReference type="NCBI Taxonomy" id="450851"/>
    <lineage>
        <taxon>Bacteria</taxon>
        <taxon>Pseudomonadati</taxon>
        <taxon>Pseudomonadota</taxon>
        <taxon>Alphaproteobacteria</taxon>
        <taxon>Caulobacterales</taxon>
        <taxon>Caulobacteraceae</taxon>
        <taxon>Phenylobacterium</taxon>
    </lineage>
</organism>
<comment type="catalytic activity">
    <reaction evidence="1">
        <text>ATP + protein L-histidine = ADP + protein N-phospho-L-histidine.</text>
        <dbReference type="EC" id="2.7.13.3"/>
    </reaction>
</comment>
<evidence type="ECO:0000256" key="8">
    <source>
        <dbReference type="ARBA" id="ARBA00023012"/>
    </source>
</evidence>
<dbReference type="PANTHER" id="PTHR43065:SF46">
    <property type="entry name" value="C4-DICARBOXYLATE TRANSPORT SENSOR PROTEIN DCTB"/>
    <property type="match status" value="1"/>
</dbReference>
<protein>
    <recommendedName>
        <fullName evidence="2">histidine kinase</fullName>
        <ecNumber evidence="2">2.7.13.3</ecNumber>
    </recommendedName>
</protein>
<dbReference type="STRING" id="450851.PHZ_c2259"/>
<keyword evidence="5" id="KW-0547">Nucleotide-binding</keyword>
<dbReference type="InterPro" id="IPR005467">
    <property type="entry name" value="His_kinase_dom"/>
</dbReference>
<dbReference type="PROSITE" id="PS50113">
    <property type="entry name" value="PAC"/>
    <property type="match status" value="1"/>
</dbReference>
<dbReference type="SMART" id="SM00091">
    <property type="entry name" value="PAS"/>
    <property type="match status" value="2"/>
</dbReference>
<evidence type="ECO:0000259" key="13">
    <source>
        <dbReference type="PROSITE" id="PS50112"/>
    </source>
</evidence>
<dbReference type="CDD" id="cd00156">
    <property type="entry name" value="REC"/>
    <property type="match status" value="1"/>
</dbReference>
<feature type="coiled-coil region" evidence="10">
    <location>
        <begin position="265"/>
        <end position="292"/>
    </location>
</feature>
<dbReference type="InterPro" id="IPR036097">
    <property type="entry name" value="HisK_dim/P_sf"/>
</dbReference>
<feature type="domain" description="PAC" evidence="14">
    <location>
        <begin position="226"/>
        <end position="277"/>
    </location>
</feature>
<keyword evidence="7" id="KW-0067">ATP-binding</keyword>
<dbReference type="CDD" id="cd00130">
    <property type="entry name" value="PAS"/>
    <property type="match status" value="2"/>
</dbReference>
<dbReference type="InterPro" id="IPR036890">
    <property type="entry name" value="HATPase_C_sf"/>
</dbReference>
<dbReference type="InterPro" id="IPR001789">
    <property type="entry name" value="Sig_transdc_resp-reg_receiver"/>
</dbReference>
<keyword evidence="6 15" id="KW-0418">Kinase</keyword>
<feature type="modified residue" description="4-aspartylphosphate" evidence="9">
    <location>
        <position position="739"/>
    </location>
</feature>
<dbReference type="eggNOG" id="COG4191">
    <property type="taxonomic scope" value="Bacteria"/>
</dbReference>
<dbReference type="Gene3D" id="3.30.565.10">
    <property type="entry name" value="Histidine kinase-like ATPase, C-terminal domain"/>
    <property type="match status" value="1"/>
</dbReference>
<evidence type="ECO:0000313" key="15">
    <source>
        <dbReference type="EMBL" id="ACG78669.1"/>
    </source>
</evidence>
<dbReference type="Gene3D" id="3.40.50.2300">
    <property type="match status" value="2"/>
</dbReference>
<dbReference type="PRINTS" id="PR00344">
    <property type="entry name" value="BCTRLSENSOR"/>
</dbReference>
<dbReference type="SUPFAM" id="SSF55785">
    <property type="entry name" value="PYP-like sensor domain (PAS domain)"/>
    <property type="match status" value="2"/>
</dbReference>
<dbReference type="InterPro" id="IPR001610">
    <property type="entry name" value="PAC"/>
</dbReference>
<evidence type="ECO:0000256" key="6">
    <source>
        <dbReference type="ARBA" id="ARBA00022777"/>
    </source>
</evidence>
<dbReference type="eggNOG" id="COG0784">
    <property type="taxonomic scope" value="Bacteria"/>
</dbReference>
<dbReference type="Pfam" id="PF08448">
    <property type="entry name" value="PAS_4"/>
    <property type="match status" value="1"/>
</dbReference>
<dbReference type="Proteomes" id="UP000001868">
    <property type="component" value="Chromosome"/>
</dbReference>
<feature type="domain" description="PAS" evidence="13">
    <location>
        <begin position="148"/>
        <end position="219"/>
    </location>
</feature>
<dbReference type="InterPro" id="IPR003661">
    <property type="entry name" value="HisK_dim/P_dom"/>
</dbReference>
<name>B4RF99_PHEZH</name>
<dbReference type="Gene3D" id="1.10.287.130">
    <property type="match status" value="1"/>
</dbReference>